<accession>A0A074JBY7</accession>
<evidence type="ECO:0000256" key="1">
    <source>
        <dbReference type="SAM" id="SignalP"/>
    </source>
</evidence>
<dbReference type="AlphaFoldDB" id="A0A074JBY7"/>
<dbReference type="RefSeq" id="WP_038077495.1">
    <property type="nucleotide sequence ID" value="NZ_AUND01000023.1"/>
</dbReference>
<proteinExistence type="predicted"/>
<feature type="signal peptide" evidence="1">
    <location>
        <begin position="1"/>
        <end position="19"/>
    </location>
</feature>
<feature type="chain" id="PRO_5001696179" evidence="1">
    <location>
        <begin position="20"/>
        <end position="413"/>
    </location>
</feature>
<keyword evidence="3" id="KW-1185">Reference proteome</keyword>
<dbReference type="EMBL" id="AUND01000023">
    <property type="protein sequence ID" value="KEO53083.1"/>
    <property type="molecule type" value="Genomic_DNA"/>
</dbReference>
<protein>
    <submittedName>
        <fullName evidence="2">Uncharacterized protein</fullName>
    </submittedName>
</protein>
<dbReference type="Proteomes" id="UP000027432">
    <property type="component" value="Unassembled WGS sequence"/>
</dbReference>
<reference evidence="2 3" key="1">
    <citation type="submission" date="2013-07" db="EMBL/GenBank/DDBJ databases">
        <title>Thioclava pacifica DSM 10166 Genome Sequencing.</title>
        <authorList>
            <person name="Lai Q."/>
            <person name="Shao Z."/>
        </authorList>
    </citation>
    <scope>NUCLEOTIDE SEQUENCE [LARGE SCALE GENOMIC DNA]</scope>
    <source>
        <strain evidence="2 3">DSM 10166</strain>
    </source>
</reference>
<gene>
    <name evidence="2" type="ORF">TP2_09080</name>
</gene>
<evidence type="ECO:0000313" key="3">
    <source>
        <dbReference type="Proteomes" id="UP000027432"/>
    </source>
</evidence>
<dbReference type="STRING" id="1353537.TP2_09080"/>
<keyword evidence="1" id="KW-0732">Signal</keyword>
<comment type="caution">
    <text evidence="2">The sequence shown here is derived from an EMBL/GenBank/DDBJ whole genome shotgun (WGS) entry which is preliminary data.</text>
</comment>
<evidence type="ECO:0000313" key="2">
    <source>
        <dbReference type="EMBL" id="KEO53083.1"/>
    </source>
</evidence>
<sequence length="413" mass="44854">MRRLILPALLALMPVFVSAQESTPKLPQAPAPAADPISTEIVAKGLGPVLAALKARPDPEPKERFAIAGLEFLSGIESTLRWQAQVGGARFLMPFLGNVPGGFTPKTEQLPPDAINRQSEDLLARMGNVTASLDGLAEGPEFGLAINLDDLWFDLNGDQMRQPGESAVPLLAGVFMPRAPSGSAEVTRIVQFDNADAAWLMAYAHMVSGSSELVLAFDPEPAIAKVLGTYARIKDARQKAMQDGGVDMPLAGPFDSFIDPFAALLDTLRHQPDPTRTRAARDHWLEMIAQNRIFWKLLDQESDNQAEWIPNDRQVQALGVDFPDGLGVVWLGVLDDGEALLTGKRTAPFWRAPIGIDIGAWFESPAPLDLTGVVQGWSLEPYFSDAPLVDPDNWARFVNLVGGRTGLMMFTLN</sequence>
<dbReference type="OrthoDB" id="9815249at2"/>
<organism evidence="2 3">
    <name type="scientific">Thioclava pacifica DSM 10166</name>
    <dbReference type="NCBI Taxonomy" id="1353537"/>
    <lineage>
        <taxon>Bacteria</taxon>
        <taxon>Pseudomonadati</taxon>
        <taxon>Pseudomonadota</taxon>
        <taxon>Alphaproteobacteria</taxon>
        <taxon>Rhodobacterales</taxon>
        <taxon>Paracoccaceae</taxon>
        <taxon>Thioclava</taxon>
    </lineage>
</organism>
<name>A0A074JBY7_9RHOB</name>
<dbReference type="eggNOG" id="ENOG5030I9V">
    <property type="taxonomic scope" value="Bacteria"/>
</dbReference>